<dbReference type="CDD" id="cd16268">
    <property type="entry name" value="EF2_II"/>
    <property type="match status" value="1"/>
</dbReference>
<evidence type="ECO:0000256" key="2">
    <source>
        <dbReference type="ARBA" id="ARBA00022741"/>
    </source>
</evidence>
<dbReference type="InterPro" id="IPR014721">
    <property type="entry name" value="Ribsml_uS5_D2-typ_fold_subgr"/>
</dbReference>
<keyword evidence="8" id="KW-1185">Reference proteome</keyword>
<dbReference type="Gene3D" id="3.90.1430.10">
    <property type="entry name" value="Yeast translation eEF2 (G' domain)"/>
    <property type="match status" value="1"/>
</dbReference>
<dbReference type="Gene3D" id="3.30.70.240">
    <property type="match status" value="1"/>
</dbReference>
<dbReference type="SUPFAM" id="SSF50447">
    <property type="entry name" value="Translation proteins"/>
    <property type="match status" value="1"/>
</dbReference>
<evidence type="ECO:0000313" key="7">
    <source>
        <dbReference type="EMBL" id="KAI3868763.1"/>
    </source>
</evidence>
<dbReference type="CDD" id="cd04096">
    <property type="entry name" value="eEF2_snRNP_like_C"/>
    <property type="match status" value="1"/>
</dbReference>
<dbReference type="GO" id="GO:0005829">
    <property type="term" value="C:cytosol"/>
    <property type="evidence" value="ECO:0007669"/>
    <property type="project" value="TreeGrafter"/>
</dbReference>
<name>A0AAD4S8V2_9MAGN</name>
<feature type="domain" description="Elongation factor EFG" evidence="6">
    <location>
        <begin position="373"/>
        <end position="454"/>
    </location>
</feature>
<dbReference type="InterPro" id="IPR035647">
    <property type="entry name" value="EFG_III/V"/>
</dbReference>
<dbReference type="InterPro" id="IPR000640">
    <property type="entry name" value="EFG_V-like"/>
</dbReference>
<dbReference type="EMBL" id="JAJJMB010013400">
    <property type="protein sequence ID" value="KAI3868763.1"/>
    <property type="molecule type" value="Genomic_DNA"/>
</dbReference>
<dbReference type="Pfam" id="PF00679">
    <property type="entry name" value="EFG_C"/>
    <property type="match status" value="1"/>
</dbReference>
<dbReference type="GO" id="GO:0003746">
    <property type="term" value="F:translation elongation factor activity"/>
    <property type="evidence" value="ECO:0007669"/>
    <property type="project" value="UniProtKB-KW"/>
</dbReference>
<evidence type="ECO:0000313" key="8">
    <source>
        <dbReference type="Proteomes" id="UP001202328"/>
    </source>
</evidence>
<evidence type="ECO:0000256" key="3">
    <source>
        <dbReference type="ARBA" id="ARBA00022768"/>
    </source>
</evidence>
<feature type="non-terminal residue" evidence="7">
    <location>
        <position position="511"/>
    </location>
</feature>
<dbReference type="Proteomes" id="UP001202328">
    <property type="component" value="Unassembled WGS sequence"/>
</dbReference>
<dbReference type="SMART" id="SM00838">
    <property type="entry name" value="EFG_C"/>
    <property type="match status" value="1"/>
</dbReference>
<dbReference type="InterPro" id="IPR005517">
    <property type="entry name" value="Transl_elong_EFG/EF2_IV"/>
</dbReference>
<dbReference type="Gene3D" id="3.30.230.10">
    <property type="match status" value="1"/>
</dbReference>
<dbReference type="GO" id="GO:0043022">
    <property type="term" value="F:ribosome binding"/>
    <property type="evidence" value="ECO:0007669"/>
    <property type="project" value="TreeGrafter"/>
</dbReference>
<keyword evidence="2" id="KW-0547">Nucleotide-binding</keyword>
<dbReference type="InterPro" id="IPR009000">
    <property type="entry name" value="Transl_B-barrel_sf"/>
</dbReference>
<dbReference type="InterPro" id="IPR020568">
    <property type="entry name" value="Ribosomal_Su5_D2-typ_SF"/>
</dbReference>
<dbReference type="SUPFAM" id="SSF54211">
    <property type="entry name" value="Ribosomal protein S5 domain 2-like"/>
    <property type="match status" value="1"/>
</dbReference>
<reference evidence="7" key="1">
    <citation type="submission" date="2022-04" db="EMBL/GenBank/DDBJ databases">
        <title>A functionally conserved STORR gene fusion in Papaver species that diverged 16.8 million years ago.</title>
        <authorList>
            <person name="Catania T."/>
        </authorList>
    </citation>
    <scope>NUCLEOTIDE SEQUENCE</scope>
    <source>
        <strain evidence="7">S-188037</strain>
    </source>
</reference>
<protein>
    <recommendedName>
        <fullName evidence="6">Elongation factor EFG domain-containing protein</fullName>
    </recommendedName>
</protein>
<dbReference type="AlphaFoldDB" id="A0AAD4S8V2"/>
<sequence length="511" mass="57091">ISSRKEDIEKEDSDYIERVLWHQAMGMAEDALNINKSTQTSDLSHLLDSEPATKRWTPKRTSSATCKRGFVQFCYEPIKQIIATCMMIKRASCGLCCKNLSLMKRVMLTWVPAATALLEMMIFHLRSPYTAQRYSVKNLYVGPLYDQYANAIRNSDPEGLLTLYGRFFSFGRVFAGEVATGAKVRIMGPNYVPGGKKDLYSKSVQKNVIWMGRKQESEDVSCGNTVSLAVLDQFITKNGTLTNKNGRLTRLSKSDPMVVCTIEESCEHIIAVLPCGGIPWTVIEKSSRTVMSQSPNKHYRLYVEALPFEGGLSEAIADGCKDLAKKIWCFGPDTTGPNMVVDMCKGVRYLNQIKESVVSGFQWASKEEVVGRLFLVEIQAPENALGGIYGVLNQKCGHVFEEMQRPGTLLYNIKAYLPVVESFGLFAQLRSATSGEAFPQSVFDHWDATMADPLQPGTQATYLAADIRKRKEGFEGSDAYVYGFFKKKRLVLDDTLIQQELIANFEVSEGI</sequence>
<organism evidence="7 8">
    <name type="scientific">Papaver atlanticum</name>
    <dbReference type="NCBI Taxonomy" id="357466"/>
    <lineage>
        <taxon>Eukaryota</taxon>
        <taxon>Viridiplantae</taxon>
        <taxon>Streptophyta</taxon>
        <taxon>Embryophyta</taxon>
        <taxon>Tracheophyta</taxon>
        <taxon>Spermatophyta</taxon>
        <taxon>Magnoliopsida</taxon>
        <taxon>Ranunculales</taxon>
        <taxon>Papaveraceae</taxon>
        <taxon>Papaveroideae</taxon>
        <taxon>Papaver</taxon>
    </lineage>
</organism>
<evidence type="ECO:0000256" key="1">
    <source>
        <dbReference type="ARBA" id="ARBA00022490"/>
    </source>
</evidence>
<comment type="caution">
    <text evidence="7">The sequence shown here is derived from an EMBL/GenBank/DDBJ whole genome shotgun (WGS) entry which is preliminary data.</text>
</comment>
<keyword evidence="5" id="KW-0342">GTP-binding</keyword>
<dbReference type="Gene3D" id="2.40.30.10">
    <property type="entry name" value="Translation factors"/>
    <property type="match status" value="1"/>
</dbReference>
<keyword evidence="4" id="KW-0648">Protein biosynthesis</keyword>
<dbReference type="SUPFAM" id="SSF54980">
    <property type="entry name" value="EF-G C-terminal domain-like"/>
    <property type="match status" value="1"/>
</dbReference>
<proteinExistence type="predicted"/>
<keyword evidence="3" id="KW-0251">Elongation factor</keyword>
<dbReference type="Pfam" id="PF03764">
    <property type="entry name" value="EFG_IV"/>
    <property type="match status" value="1"/>
</dbReference>
<dbReference type="GO" id="GO:0003924">
    <property type="term" value="F:GTPase activity"/>
    <property type="evidence" value="ECO:0007669"/>
    <property type="project" value="TreeGrafter"/>
</dbReference>
<accession>A0AAD4S8V2</accession>
<dbReference type="FunFam" id="3.30.70.240:FF:000003">
    <property type="entry name" value="Translation elongation factor 2"/>
    <property type="match status" value="1"/>
</dbReference>
<evidence type="ECO:0000259" key="6">
    <source>
        <dbReference type="SMART" id="SM00838"/>
    </source>
</evidence>
<dbReference type="CDD" id="cd01681">
    <property type="entry name" value="aeEF2_snRNP_like_IV"/>
    <property type="match status" value="1"/>
</dbReference>
<keyword evidence="1" id="KW-0963">Cytoplasm</keyword>
<evidence type="ECO:0000256" key="4">
    <source>
        <dbReference type="ARBA" id="ARBA00022917"/>
    </source>
</evidence>
<dbReference type="PANTHER" id="PTHR42908">
    <property type="entry name" value="TRANSLATION ELONGATION FACTOR-RELATED"/>
    <property type="match status" value="1"/>
</dbReference>
<evidence type="ECO:0000256" key="5">
    <source>
        <dbReference type="ARBA" id="ARBA00023134"/>
    </source>
</evidence>
<dbReference type="PANTHER" id="PTHR42908:SF10">
    <property type="entry name" value="EUKARYOTIC TRANSLATION ELONGATION FACTOR 2"/>
    <property type="match status" value="1"/>
</dbReference>
<dbReference type="GO" id="GO:0005525">
    <property type="term" value="F:GTP binding"/>
    <property type="evidence" value="ECO:0007669"/>
    <property type="project" value="UniProtKB-KW"/>
</dbReference>
<dbReference type="GO" id="GO:1990904">
    <property type="term" value="C:ribonucleoprotein complex"/>
    <property type="evidence" value="ECO:0007669"/>
    <property type="project" value="TreeGrafter"/>
</dbReference>
<gene>
    <name evidence="7" type="ORF">MKW98_008848</name>
</gene>